<keyword evidence="1" id="KW-0812">Transmembrane</keyword>
<keyword evidence="4" id="KW-1185">Reference proteome</keyword>
<reference evidence="3 4" key="1">
    <citation type="submission" date="2016-11" db="EMBL/GenBank/DDBJ databases">
        <title>The macronuclear genome of Stentor coeruleus: a giant cell with tiny introns.</title>
        <authorList>
            <person name="Slabodnick M."/>
            <person name="Ruby J.G."/>
            <person name="Reiff S.B."/>
            <person name="Swart E.C."/>
            <person name="Gosai S."/>
            <person name="Prabakaran S."/>
            <person name="Witkowska E."/>
            <person name="Larue G.E."/>
            <person name="Fisher S."/>
            <person name="Freeman R.M."/>
            <person name="Gunawardena J."/>
            <person name="Chu W."/>
            <person name="Stover N.A."/>
            <person name="Gregory B.D."/>
            <person name="Nowacki M."/>
            <person name="Derisi J."/>
            <person name="Roy S.W."/>
            <person name="Marshall W.F."/>
            <person name="Sood P."/>
        </authorList>
    </citation>
    <scope>NUCLEOTIDE SEQUENCE [LARGE SCALE GENOMIC DNA]</scope>
    <source>
        <strain evidence="3">WM001</strain>
    </source>
</reference>
<sequence length="178" mass="19694">MIILVTSLLFPFVIACSECFSKCPNSDKTECLTSCGCPVFTETRVISGTFEGSKGLIYVPNVETSLSGWVELEMGCSLACAQECSLNYLDLSLEKCVNECGCESLLQEVSLNENNSIIDSCAVLCKGSGDGCLLNCQNNFGEKQNPWYLWLVFPIFVILAIMVMIILKRNKEDDYMLM</sequence>
<protein>
    <recommendedName>
        <fullName evidence="5">Transmembrane protein</fullName>
    </recommendedName>
</protein>
<evidence type="ECO:0000313" key="3">
    <source>
        <dbReference type="EMBL" id="OMJ68504.1"/>
    </source>
</evidence>
<feature type="signal peptide" evidence="2">
    <location>
        <begin position="1"/>
        <end position="15"/>
    </location>
</feature>
<keyword evidence="1" id="KW-0472">Membrane</keyword>
<keyword evidence="1" id="KW-1133">Transmembrane helix</keyword>
<dbReference type="EMBL" id="MPUH01001320">
    <property type="protein sequence ID" value="OMJ68504.1"/>
    <property type="molecule type" value="Genomic_DNA"/>
</dbReference>
<accession>A0A1R2AVE0</accession>
<evidence type="ECO:0008006" key="5">
    <source>
        <dbReference type="Google" id="ProtNLM"/>
    </source>
</evidence>
<evidence type="ECO:0000256" key="2">
    <source>
        <dbReference type="SAM" id="SignalP"/>
    </source>
</evidence>
<proteinExistence type="predicted"/>
<keyword evidence="2" id="KW-0732">Signal</keyword>
<comment type="caution">
    <text evidence="3">The sequence shown here is derived from an EMBL/GenBank/DDBJ whole genome shotgun (WGS) entry which is preliminary data.</text>
</comment>
<evidence type="ECO:0000313" key="4">
    <source>
        <dbReference type="Proteomes" id="UP000187209"/>
    </source>
</evidence>
<dbReference type="AlphaFoldDB" id="A0A1R2AVE0"/>
<feature type="transmembrane region" description="Helical" evidence="1">
    <location>
        <begin position="147"/>
        <end position="167"/>
    </location>
</feature>
<feature type="chain" id="PRO_5012232673" description="Transmembrane protein" evidence="2">
    <location>
        <begin position="16"/>
        <end position="178"/>
    </location>
</feature>
<dbReference type="Proteomes" id="UP000187209">
    <property type="component" value="Unassembled WGS sequence"/>
</dbReference>
<evidence type="ECO:0000256" key="1">
    <source>
        <dbReference type="SAM" id="Phobius"/>
    </source>
</evidence>
<gene>
    <name evidence="3" type="ORF">SteCoe_34013</name>
</gene>
<name>A0A1R2AVE0_9CILI</name>
<organism evidence="3 4">
    <name type="scientific">Stentor coeruleus</name>
    <dbReference type="NCBI Taxonomy" id="5963"/>
    <lineage>
        <taxon>Eukaryota</taxon>
        <taxon>Sar</taxon>
        <taxon>Alveolata</taxon>
        <taxon>Ciliophora</taxon>
        <taxon>Postciliodesmatophora</taxon>
        <taxon>Heterotrichea</taxon>
        <taxon>Heterotrichida</taxon>
        <taxon>Stentoridae</taxon>
        <taxon>Stentor</taxon>
    </lineage>
</organism>